<comment type="cofactor">
    <cofactor evidence="1">
        <name>Mg(2+)</name>
        <dbReference type="ChEBI" id="CHEBI:18420"/>
    </cofactor>
</comment>
<evidence type="ECO:0000256" key="2">
    <source>
        <dbReference type="ARBA" id="ARBA00022801"/>
    </source>
</evidence>
<accession>A0AB39HEA6</accession>
<gene>
    <name evidence="4" type="ORF">AB0763_12745</name>
</gene>
<evidence type="ECO:0000256" key="1">
    <source>
        <dbReference type="ARBA" id="ARBA00001946"/>
    </source>
</evidence>
<dbReference type="AlphaFoldDB" id="A0AB39HEA6"/>
<dbReference type="SUPFAM" id="SSF56784">
    <property type="entry name" value="HAD-like"/>
    <property type="match status" value="1"/>
</dbReference>
<dbReference type="SFLD" id="SFLDG01129">
    <property type="entry name" value="C1.5:_HAD__Beta-PGM__Phosphata"/>
    <property type="match status" value="1"/>
</dbReference>
<dbReference type="Gene3D" id="3.40.50.1000">
    <property type="entry name" value="HAD superfamily/HAD-like"/>
    <property type="match status" value="1"/>
</dbReference>
<dbReference type="PRINTS" id="PR00413">
    <property type="entry name" value="HADHALOGNASE"/>
</dbReference>
<dbReference type="InterPro" id="IPR006439">
    <property type="entry name" value="HAD-SF_hydro_IA"/>
</dbReference>
<keyword evidence="2 4" id="KW-0378">Hydrolase</keyword>
<dbReference type="KEGG" id="vih:AB0763_12745"/>
<dbReference type="PANTHER" id="PTHR46470:SF4">
    <property type="entry name" value="5-AMINO-6-(5-PHOSPHO-D-RIBITYLAMINO)URACIL PHOSPHATASE YIGB"/>
    <property type="match status" value="1"/>
</dbReference>
<dbReference type="NCBIfam" id="TIGR01549">
    <property type="entry name" value="HAD-SF-IA-v1"/>
    <property type="match status" value="1"/>
</dbReference>
<protein>
    <submittedName>
        <fullName evidence="4">HAD-IA family hydrolase</fullName>
    </submittedName>
</protein>
<evidence type="ECO:0000256" key="3">
    <source>
        <dbReference type="ARBA" id="ARBA00022842"/>
    </source>
</evidence>
<dbReference type="GO" id="GO:0016787">
    <property type="term" value="F:hydrolase activity"/>
    <property type="evidence" value="ECO:0007669"/>
    <property type="project" value="UniProtKB-KW"/>
</dbReference>
<sequence>MRFYRSIGPIAALTFDLDDTLYDNAPVIEQLEKQVAAWFQQRLSAIGLEYQPQQWQEFKRQVLARDASLSDDVTRWRLEQYKWGFARLGVANGDQLAAQGVEMALYWRSRFSVDEPTHQLLAALAQRWPLVAITNGNVDVEAIGLAPYFQRVLRAGPDGPAKPAPALFHLAQQALNVPAEQILHVGDHREKDILGARQFGMQTCWLNRSGCGRDLSRSVRILADIEIDDIHQLHWLL</sequence>
<dbReference type="InterPro" id="IPR023214">
    <property type="entry name" value="HAD_sf"/>
</dbReference>
<evidence type="ECO:0000313" key="4">
    <source>
        <dbReference type="EMBL" id="XDK25000.1"/>
    </source>
</evidence>
<dbReference type="Gene3D" id="1.20.120.1600">
    <property type="match status" value="1"/>
</dbReference>
<organism evidence="4">
    <name type="scientific">Vibrio sp. HB236076</name>
    <dbReference type="NCBI Taxonomy" id="3232307"/>
    <lineage>
        <taxon>Bacteria</taxon>
        <taxon>Pseudomonadati</taxon>
        <taxon>Pseudomonadota</taxon>
        <taxon>Gammaproteobacteria</taxon>
        <taxon>Vibrionales</taxon>
        <taxon>Vibrionaceae</taxon>
        <taxon>Vibrio</taxon>
    </lineage>
</organism>
<dbReference type="PANTHER" id="PTHR46470">
    <property type="entry name" value="N-ACYLNEURAMINATE-9-PHOSPHATASE"/>
    <property type="match status" value="1"/>
</dbReference>
<dbReference type="GO" id="GO:0009231">
    <property type="term" value="P:riboflavin biosynthetic process"/>
    <property type="evidence" value="ECO:0007669"/>
    <property type="project" value="TreeGrafter"/>
</dbReference>
<dbReference type="EMBL" id="CP162601">
    <property type="protein sequence ID" value="XDK25000.1"/>
    <property type="molecule type" value="Genomic_DNA"/>
</dbReference>
<dbReference type="Pfam" id="PF00702">
    <property type="entry name" value="Hydrolase"/>
    <property type="match status" value="1"/>
</dbReference>
<proteinExistence type="predicted"/>
<dbReference type="NCBIfam" id="TIGR01509">
    <property type="entry name" value="HAD-SF-IA-v3"/>
    <property type="match status" value="1"/>
</dbReference>
<dbReference type="InterPro" id="IPR051400">
    <property type="entry name" value="HAD-like_hydrolase"/>
</dbReference>
<keyword evidence="3" id="KW-0460">Magnesium</keyword>
<reference evidence="4" key="1">
    <citation type="submission" date="2024-07" db="EMBL/GenBank/DDBJ databases">
        <title>Genome Analysis of a Potential Novel Vibrio Species Secreting pH- and Thermo-stable Alginate Lyase and its Application in Producing Alginate Oligosaccharides.</title>
        <authorList>
            <person name="Huang H."/>
            <person name="Bao K."/>
        </authorList>
    </citation>
    <scope>NUCLEOTIDE SEQUENCE</scope>
    <source>
        <strain evidence="4">HB236076</strain>
    </source>
</reference>
<dbReference type="SFLD" id="SFLDS00003">
    <property type="entry name" value="Haloacid_Dehalogenase"/>
    <property type="match status" value="1"/>
</dbReference>
<dbReference type="RefSeq" id="WP_306102312.1">
    <property type="nucleotide sequence ID" value="NZ_CP162601.1"/>
</dbReference>
<dbReference type="InterPro" id="IPR036412">
    <property type="entry name" value="HAD-like_sf"/>
</dbReference>
<name>A0AB39HEA6_9VIBR</name>